<dbReference type="Proteomes" id="UP000241771">
    <property type="component" value="Unassembled WGS sequence"/>
</dbReference>
<protein>
    <recommendedName>
        <fullName evidence="3">2-dehydro-3-deoxygalactonokinase</fullName>
    </recommendedName>
</protein>
<dbReference type="CDD" id="cd24012">
    <property type="entry name" value="ASKHA_NBD_KDGal-kinase"/>
    <property type="match status" value="1"/>
</dbReference>
<sequence length="305" mass="33363">MNKKQLNAHWLVIDWGTTNFRAFAMSQQGEVLDNIELSLGLLQVKEGEFAQELENVLSGWLTEYQHLPIYMAGMVGSQQGWANVEYVTTAVGVEQLAHQAYRFELPWGASATIIPGVSHQTDAGCFDVMRGEEVQLFGLAKLTGDSDMVAVMPGTHSKHAEFANGELTAFASYMTGELFSVVSNHTILGRGLPEPSASGDDRAFLKGVQEGQTDQLTNTLFMARTHRLFNHISESDVLDYLSGVLIGNELKALQAKQVYLVGGQKLCARYQVACQALGIESTYINGDDCFLAGMAAIQEVMNNDN</sequence>
<evidence type="ECO:0008006" key="3">
    <source>
        <dbReference type="Google" id="ProtNLM"/>
    </source>
</evidence>
<gene>
    <name evidence="1" type="ORF">C9I98_02290</name>
</gene>
<dbReference type="Pfam" id="PF05035">
    <property type="entry name" value="DGOK"/>
    <property type="match status" value="1"/>
</dbReference>
<comment type="caution">
    <text evidence="1">The sequence shown here is derived from an EMBL/GenBank/DDBJ whole genome shotgun (WGS) entry which is preliminary data.</text>
</comment>
<reference evidence="1 2" key="1">
    <citation type="submission" date="2018-01" db="EMBL/GenBank/DDBJ databases">
        <title>Whole genome sequencing of Histamine producing bacteria.</title>
        <authorList>
            <person name="Butler K."/>
        </authorList>
    </citation>
    <scope>NUCLEOTIDE SEQUENCE [LARGE SCALE GENOMIC DNA]</scope>
    <source>
        <strain evidence="1 2">DSM 100436</strain>
    </source>
</reference>
<evidence type="ECO:0000313" key="1">
    <source>
        <dbReference type="EMBL" id="PSW22114.1"/>
    </source>
</evidence>
<dbReference type="InterPro" id="IPR007729">
    <property type="entry name" value="DGOK"/>
</dbReference>
<dbReference type="InterPro" id="IPR042258">
    <property type="entry name" value="DGOK_N"/>
</dbReference>
<dbReference type="AlphaFoldDB" id="A0A2T3P0R4"/>
<accession>A0A2T3P0R4</accession>
<organism evidence="1 2">
    <name type="scientific">Photobacterium sanctipauli</name>
    <dbReference type="NCBI Taxonomy" id="1342794"/>
    <lineage>
        <taxon>Bacteria</taxon>
        <taxon>Pseudomonadati</taxon>
        <taxon>Pseudomonadota</taxon>
        <taxon>Gammaproteobacteria</taxon>
        <taxon>Vibrionales</taxon>
        <taxon>Vibrionaceae</taxon>
        <taxon>Photobacterium</taxon>
    </lineage>
</organism>
<dbReference type="GO" id="GO:0008671">
    <property type="term" value="F:2-dehydro-3-deoxygalactonokinase activity"/>
    <property type="evidence" value="ECO:0007669"/>
    <property type="project" value="InterPro"/>
</dbReference>
<evidence type="ECO:0000313" key="2">
    <source>
        <dbReference type="Proteomes" id="UP000241771"/>
    </source>
</evidence>
<dbReference type="EMBL" id="PYMA01000001">
    <property type="protein sequence ID" value="PSW22114.1"/>
    <property type="molecule type" value="Genomic_DNA"/>
</dbReference>
<dbReference type="InterPro" id="IPR042257">
    <property type="entry name" value="DGOK_C"/>
</dbReference>
<proteinExistence type="predicted"/>
<dbReference type="GO" id="GO:0034194">
    <property type="term" value="P:D-galactonate catabolic process"/>
    <property type="evidence" value="ECO:0007669"/>
    <property type="project" value="InterPro"/>
</dbReference>
<dbReference type="Gene3D" id="3.30.420.310">
    <property type="entry name" value="2-keto-3-deoxy-galactonokinase, C-terminal domain"/>
    <property type="match status" value="1"/>
</dbReference>
<keyword evidence="2" id="KW-1185">Reference proteome</keyword>
<dbReference type="Gene3D" id="3.30.420.300">
    <property type="entry name" value="2-keto-3-deoxy-galactonokinase, substrate binding domain"/>
    <property type="match status" value="1"/>
</dbReference>
<name>A0A2T3P0R4_9GAMM</name>
<dbReference type="RefSeq" id="WP_107271517.1">
    <property type="nucleotide sequence ID" value="NZ_PYMA01000001.1"/>
</dbReference>